<dbReference type="EMBL" id="GGEC01080704">
    <property type="protein sequence ID" value="MBX61188.1"/>
    <property type="molecule type" value="Transcribed_RNA"/>
</dbReference>
<organism evidence="1">
    <name type="scientific">Rhizophora mucronata</name>
    <name type="common">Asiatic mangrove</name>
    <dbReference type="NCBI Taxonomy" id="61149"/>
    <lineage>
        <taxon>Eukaryota</taxon>
        <taxon>Viridiplantae</taxon>
        <taxon>Streptophyta</taxon>
        <taxon>Embryophyta</taxon>
        <taxon>Tracheophyta</taxon>
        <taxon>Spermatophyta</taxon>
        <taxon>Magnoliopsida</taxon>
        <taxon>eudicotyledons</taxon>
        <taxon>Gunneridae</taxon>
        <taxon>Pentapetalae</taxon>
        <taxon>rosids</taxon>
        <taxon>fabids</taxon>
        <taxon>Malpighiales</taxon>
        <taxon>Rhizophoraceae</taxon>
        <taxon>Rhizophora</taxon>
    </lineage>
</organism>
<accession>A0A2P2Q2G6</accession>
<protein>
    <submittedName>
        <fullName evidence="1">Uncharacterized protein</fullName>
    </submittedName>
</protein>
<sequence length="22" mass="2640">MFLQMTCSSHQLIYSLNFFCIL</sequence>
<proteinExistence type="predicted"/>
<reference evidence="1" key="1">
    <citation type="submission" date="2018-02" db="EMBL/GenBank/DDBJ databases">
        <title>Rhizophora mucronata_Transcriptome.</title>
        <authorList>
            <person name="Meera S.P."/>
            <person name="Sreeshan A."/>
            <person name="Augustine A."/>
        </authorList>
    </citation>
    <scope>NUCLEOTIDE SEQUENCE</scope>
    <source>
        <tissue evidence="1">Leaf</tissue>
    </source>
</reference>
<name>A0A2P2Q2G6_RHIMU</name>
<dbReference type="AlphaFoldDB" id="A0A2P2Q2G6"/>
<evidence type="ECO:0000313" key="1">
    <source>
        <dbReference type="EMBL" id="MBX61188.1"/>
    </source>
</evidence>